<dbReference type="Proteomes" id="UP000608024">
    <property type="component" value="Unassembled WGS sequence"/>
</dbReference>
<dbReference type="EMBL" id="BNBT01000036">
    <property type="protein sequence ID" value="GHE58303.1"/>
    <property type="molecule type" value="Genomic_DNA"/>
</dbReference>
<proteinExistence type="predicted"/>
<accession>A0A919DN04</accession>
<reference evidence="1" key="2">
    <citation type="submission" date="2020-09" db="EMBL/GenBank/DDBJ databases">
        <authorList>
            <person name="Sun Q."/>
            <person name="Ohkuma M."/>
        </authorList>
    </citation>
    <scope>NUCLEOTIDE SEQUENCE</scope>
    <source>
        <strain evidence="1">JCM 4784</strain>
    </source>
</reference>
<evidence type="ECO:0000313" key="2">
    <source>
        <dbReference type="Proteomes" id="UP000608024"/>
    </source>
</evidence>
<dbReference type="AlphaFoldDB" id="A0A919DN04"/>
<keyword evidence="2" id="KW-1185">Reference proteome</keyword>
<gene>
    <name evidence="1" type="ORF">GCM10018785_29380</name>
</gene>
<evidence type="ECO:0000313" key="1">
    <source>
        <dbReference type="EMBL" id="GHE58303.1"/>
    </source>
</evidence>
<sequence>MVYDAAKGSVGRVVDAEGPFVQLRSRDGLAWDAERRNLSPAVSVSDLAVAERIDLSAFELWGQT</sequence>
<name>A0A919DN04_9ACTN</name>
<reference evidence="1" key="1">
    <citation type="journal article" date="2014" name="Int. J. Syst. Evol. Microbiol.">
        <title>Complete genome sequence of Corynebacterium casei LMG S-19264T (=DSM 44701T), isolated from a smear-ripened cheese.</title>
        <authorList>
            <consortium name="US DOE Joint Genome Institute (JGI-PGF)"/>
            <person name="Walter F."/>
            <person name="Albersmeier A."/>
            <person name="Kalinowski J."/>
            <person name="Ruckert C."/>
        </authorList>
    </citation>
    <scope>NUCLEOTIDE SEQUENCE</scope>
    <source>
        <strain evidence="1">JCM 4784</strain>
    </source>
</reference>
<comment type="caution">
    <text evidence="1">The sequence shown here is derived from an EMBL/GenBank/DDBJ whole genome shotgun (WGS) entry which is preliminary data.</text>
</comment>
<organism evidence="1 2">
    <name type="scientific">Streptomyces longispororuber</name>
    <dbReference type="NCBI Taxonomy" id="68230"/>
    <lineage>
        <taxon>Bacteria</taxon>
        <taxon>Bacillati</taxon>
        <taxon>Actinomycetota</taxon>
        <taxon>Actinomycetes</taxon>
        <taxon>Kitasatosporales</taxon>
        <taxon>Streptomycetaceae</taxon>
        <taxon>Streptomyces</taxon>
    </lineage>
</organism>
<protein>
    <submittedName>
        <fullName evidence="1">Uncharacterized protein</fullName>
    </submittedName>
</protein>